<dbReference type="EMBL" id="QJKD01000015">
    <property type="protein sequence ID" value="PXX48936.1"/>
    <property type="molecule type" value="Genomic_DNA"/>
</dbReference>
<dbReference type="Gene3D" id="1.10.1200.10">
    <property type="entry name" value="ACP-like"/>
    <property type="match status" value="1"/>
</dbReference>
<dbReference type="RefSeq" id="WP_110325083.1">
    <property type="nucleotide sequence ID" value="NZ_QJKD01000015.1"/>
</dbReference>
<accession>A0A2V3XX46</accession>
<feature type="domain" description="Carrier" evidence="1">
    <location>
        <begin position="1"/>
        <end position="73"/>
    </location>
</feature>
<comment type="caution">
    <text evidence="2">The sequence shown here is derived from an EMBL/GenBank/DDBJ whole genome shotgun (WGS) entry which is preliminary data.</text>
</comment>
<name>A0A2V3XX46_9FIRM</name>
<dbReference type="Pfam" id="PF00550">
    <property type="entry name" value="PP-binding"/>
    <property type="match status" value="1"/>
</dbReference>
<gene>
    <name evidence="2" type="ORF">DFR60_115110</name>
</gene>
<evidence type="ECO:0000259" key="1">
    <source>
        <dbReference type="PROSITE" id="PS50075"/>
    </source>
</evidence>
<evidence type="ECO:0000313" key="3">
    <source>
        <dbReference type="Proteomes" id="UP000248057"/>
    </source>
</evidence>
<proteinExistence type="predicted"/>
<protein>
    <submittedName>
        <fullName evidence="2">Phosphopantetheine binding protein</fullName>
    </submittedName>
</protein>
<keyword evidence="3" id="KW-1185">Reference proteome</keyword>
<reference evidence="2 3" key="1">
    <citation type="submission" date="2018-05" db="EMBL/GenBank/DDBJ databases">
        <title>Genomic Encyclopedia of Type Strains, Phase IV (KMG-IV): sequencing the most valuable type-strain genomes for metagenomic binning, comparative biology and taxonomic classification.</title>
        <authorList>
            <person name="Goeker M."/>
        </authorList>
    </citation>
    <scope>NUCLEOTIDE SEQUENCE [LARGE SCALE GENOMIC DNA]</scope>
    <source>
        <strain evidence="2 3">DSM 24995</strain>
    </source>
</reference>
<dbReference type="InterPro" id="IPR009081">
    <property type="entry name" value="PP-bd_ACP"/>
</dbReference>
<evidence type="ECO:0000313" key="2">
    <source>
        <dbReference type="EMBL" id="PXX48936.1"/>
    </source>
</evidence>
<dbReference type="PROSITE" id="PS50075">
    <property type="entry name" value="CARRIER"/>
    <property type="match status" value="1"/>
</dbReference>
<dbReference type="GeneID" id="86063944"/>
<dbReference type="InterPro" id="IPR036736">
    <property type="entry name" value="ACP-like_sf"/>
</dbReference>
<dbReference type="Proteomes" id="UP000248057">
    <property type="component" value="Unassembled WGS sequence"/>
</dbReference>
<organism evidence="2 3">
    <name type="scientific">Hungatella effluvii</name>
    <dbReference type="NCBI Taxonomy" id="1096246"/>
    <lineage>
        <taxon>Bacteria</taxon>
        <taxon>Bacillati</taxon>
        <taxon>Bacillota</taxon>
        <taxon>Clostridia</taxon>
        <taxon>Lachnospirales</taxon>
        <taxon>Lachnospiraceae</taxon>
        <taxon>Hungatella</taxon>
    </lineage>
</organism>
<dbReference type="AlphaFoldDB" id="A0A2V3XX46"/>
<dbReference type="SUPFAM" id="SSF47336">
    <property type="entry name" value="ACP-like"/>
    <property type="match status" value="1"/>
</dbReference>
<sequence>MEKLLQVLNEVRSDVDFANEGKLIDNGILDSFDIIQVVTELNDAFDIEISVEDLVPENFNTAYAMMELIQRLQQED</sequence>